<gene>
    <name evidence="2" type="ORF">BDV29DRAFT_191520</name>
</gene>
<dbReference type="Gene3D" id="3.20.20.190">
    <property type="entry name" value="Phosphatidylinositol (PI) phosphodiesterase"/>
    <property type="match status" value="1"/>
</dbReference>
<protein>
    <submittedName>
        <fullName evidence="2">Putative phospholipase D</fullName>
    </submittedName>
</protein>
<dbReference type="Proteomes" id="UP000326565">
    <property type="component" value="Unassembled WGS sequence"/>
</dbReference>
<feature type="chain" id="PRO_5025020431" evidence="1">
    <location>
        <begin position="23"/>
        <end position="289"/>
    </location>
</feature>
<dbReference type="InterPro" id="IPR017946">
    <property type="entry name" value="PLC-like_Pdiesterase_TIM-brl"/>
</dbReference>
<dbReference type="AlphaFoldDB" id="A0A5N5WYM9"/>
<dbReference type="GO" id="GO:0006629">
    <property type="term" value="P:lipid metabolic process"/>
    <property type="evidence" value="ECO:0007669"/>
    <property type="project" value="InterPro"/>
</dbReference>
<dbReference type="EMBL" id="ML732222">
    <property type="protein sequence ID" value="KAB8073668.1"/>
    <property type="molecule type" value="Genomic_DNA"/>
</dbReference>
<feature type="signal peptide" evidence="1">
    <location>
        <begin position="1"/>
        <end position="22"/>
    </location>
</feature>
<dbReference type="OrthoDB" id="4907280at2759"/>
<organism evidence="2 3">
    <name type="scientific">Aspergillus leporis</name>
    <dbReference type="NCBI Taxonomy" id="41062"/>
    <lineage>
        <taxon>Eukaryota</taxon>
        <taxon>Fungi</taxon>
        <taxon>Dikarya</taxon>
        <taxon>Ascomycota</taxon>
        <taxon>Pezizomycotina</taxon>
        <taxon>Eurotiomycetes</taxon>
        <taxon>Eurotiomycetidae</taxon>
        <taxon>Eurotiales</taxon>
        <taxon>Aspergillaceae</taxon>
        <taxon>Aspergillus</taxon>
        <taxon>Aspergillus subgen. Circumdati</taxon>
    </lineage>
</organism>
<sequence>MSTLRTLVRAFYAVSLLTSATASPTTTQRPIYAIAHRVLSPEAVEAAISHGANALEVDLTAWHLGWSADHDPFSSSGSSAREIFETIAQQRRTGQNISFAWLHIKDPVICRESRACSVEALRDLAREILEPAGVRVLYGFYQTCESPGYRVVRESLNTNEGIILSGRTNDVLRWYQHTGEKIPVKQRVMDYGNPRLGKALSLYPELRYGSWVRDQGKLGKAFSWTSGARDPEFVAYLLRETAIDGFVYGHRTAEYGDEDCVRDAIRSIIEFAESHPDTHRMATNDDAPW</sequence>
<accession>A0A5N5WYM9</accession>
<reference evidence="2 3" key="1">
    <citation type="submission" date="2019-04" db="EMBL/GenBank/DDBJ databases">
        <title>Friends and foes A comparative genomics study of 23 Aspergillus species from section Flavi.</title>
        <authorList>
            <consortium name="DOE Joint Genome Institute"/>
            <person name="Kjaerbolling I."/>
            <person name="Vesth T."/>
            <person name="Frisvad J.C."/>
            <person name="Nybo J.L."/>
            <person name="Theobald S."/>
            <person name="Kildgaard S."/>
            <person name="Isbrandt T."/>
            <person name="Kuo A."/>
            <person name="Sato A."/>
            <person name="Lyhne E.K."/>
            <person name="Kogle M.E."/>
            <person name="Wiebenga A."/>
            <person name="Kun R.S."/>
            <person name="Lubbers R.J."/>
            <person name="Makela M.R."/>
            <person name="Barry K."/>
            <person name="Chovatia M."/>
            <person name="Clum A."/>
            <person name="Daum C."/>
            <person name="Haridas S."/>
            <person name="He G."/>
            <person name="LaButti K."/>
            <person name="Lipzen A."/>
            <person name="Mondo S."/>
            <person name="Riley R."/>
            <person name="Salamov A."/>
            <person name="Simmons B.A."/>
            <person name="Magnuson J.K."/>
            <person name="Henrissat B."/>
            <person name="Mortensen U.H."/>
            <person name="Larsen T.O."/>
            <person name="Devries R.P."/>
            <person name="Grigoriev I.V."/>
            <person name="Machida M."/>
            <person name="Baker S.E."/>
            <person name="Andersen M.R."/>
        </authorList>
    </citation>
    <scope>NUCLEOTIDE SEQUENCE [LARGE SCALE GENOMIC DNA]</scope>
    <source>
        <strain evidence="2 3">CBS 151.66</strain>
    </source>
</reference>
<name>A0A5N5WYM9_9EURO</name>
<evidence type="ECO:0000313" key="3">
    <source>
        <dbReference type="Proteomes" id="UP000326565"/>
    </source>
</evidence>
<proteinExistence type="predicted"/>
<keyword evidence="3" id="KW-1185">Reference proteome</keyword>
<evidence type="ECO:0000256" key="1">
    <source>
        <dbReference type="SAM" id="SignalP"/>
    </source>
</evidence>
<keyword evidence="1" id="KW-0732">Signal</keyword>
<evidence type="ECO:0000313" key="2">
    <source>
        <dbReference type="EMBL" id="KAB8073668.1"/>
    </source>
</evidence>
<dbReference type="GO" id="GO:0008081">
    <property type="term" value="F:phosphoric diester hydrolase activity"/>
    <property type="evidence" value="ECO:0007669"/>
    <property type="project" value="InterPro"/>
</dbReference>